<dbReference type="InterPro" id="IPR051165">
    <property type="entry name" value="Multifunctional_ANK_Repeat"/>
</dbReference>
<dbReference type="Gene3D" id="1.25.40.20">
    <property type="entry name" value="Ankyrin repeat-containing domain"/>
    <property type="match status" value="3"/>
</dbReference>
<keyword evidence="2 3" id="KW-0040">ANK repeat</keyword>
<dbReference type="Pfam" id="PF00023">
    <property type="entry name" value="Ank"/>
    <property type="match status" value="1"/>
</dbReference>
<evidence type="ECO:0008006" key="6">
    <source>
        <dbReference type="Google" id="ProtNLM"/>
    </source>
</evidence>
<dbReference type="EMBL" id="JABEBT010000016">
    <property type="protein sequence ID" value="KAF7637883.1"/>
    <property type="molecule type" value="Genomic_DNA"/>
</dbReference>
<dbReference type="Pfam" id="PF12796">
    <property type="entry name" value="Ank_2"/>
    <property type="match status" value="3"/>
</dbReference>
<keyword evidence="1" id="KW-0677">Repeat</keyword>
<dbReference type="AlphaFoldDB" id="A0A8S9ZVY7"/>
<dbReference type="Pfam" id="PF13606">
    <property type="entry name" value="Ank_3"/>
    <property type="match status" value="1"/>
</dbReference>
<organism evidence="4 5">
    <name type="scientific">Meloidogyne graminicola</name>
    <dbReference type="NCBI Taxonomy" id="189291"/>
    <lineage>
        <taxon>Eukaryota</taxon>
        <taxon>Metazoa</taxon>
        <taxon>Ecdysozoa</taxon>
        <taxon>Nematoda</taxon>
        <taxon>Chromadorea</taxon>
        <taxon>Rhabditida</taxon>
        <taxon>Tylenchina</taxon>
        <taxon>Tylenchomorpha</taxon>
        <taxon>Tylenchoidea</taxon>
        <taxon>Meloidogynidae</taxon>
        <taxon>Meloidogyninae</taxon>
        <taxon>Meloidogyne</taxon>
    </lineage>
</organism>
<evidence type="ECO:0000313" key="4">
    <source>
        <dbReference type="EMBL" id="KAF7637883.1"/>
    </source>
</evidence>
<feature type="repeat" description="ANK" evidence="3">
    <location>
        <begin position="341"/>
        <end position="364"/>
    </location>
</feature>
<dbReference type="SUPFAM" id="SSF140860">
    <property type="entry name" value="Pseudo ankyrin repeat-like"/>
    <property type="match status" value="1"/>
</dbReference>
<keyword evidence="5" id="KW-1185">Reference proteome</keyword>
<evidence type="ECO:0000313" key="5">
    <source>
        <dbReference type="Proteomes" id="UP000605970"/>
    </source>
</evidence>
<reference evidence="4" key="1">
    <citation type="journal article" date="2020" name="Ecol. Evol.">
        <title>Genome structure and content of the rice root-knot nematode (Meloidogyne graminicola).</title>
        <authorList>
            <person name="Phan N.T."/>
            <person name="Danchin E.G.J."/>
            <person name="Klopp C."/>
            <person name="Perfus-Barbeoch L."/>
            <person name="Kozlowski D.K."/>
            <person name="Koutsovoulos G.D."/>
            <person name="Lopez-Roques C."/>
            <person name="Bouchez O."/>
            <person name="Zahm M."/>
            <person name="Besnard G."/>
            <person name="Bellafiore S."/>
        </authorList>
    </citation>
    <scope>NUCLEOTIDE SEQUENCE</scope>
    <source>
        <strain evidence="4">VN-18</strain>
    </source>
</reference>
<sequence>MKLTTDYEKDQQCAFRRRTQTQQNINDLPEKCPCEALAERVFAGESPSQIHRWALHNQPPKFLRQLIKCLSPSSIQPEAFGQFSHSANQLLENVNNSIEDNNNNSNSQFGKFSFDSLERSKLENIIQCCEHKPLFLSLLISERGGHFTLLQSWGISLSNIKDNKGQNPLHWAVQRQSTNSVQELLQLLPKDLILLKDFNGINSLHLASTQKSSKILKFLLETLENEDLQLKSVDKDGMTPLHLAAAAGSEQCCELLLAPKWRLPVDSRDNLGRTPLHLAAWSHIGANVVKLLMNKKSIAATIRDQQGWTPLHIAVMANNRPVLETLLETMGPAGTQIFDYDSRTPLHYAALYDRADLAKLLISKVNASNNTRDRFNVTPSHYAAECGSILTFKTILNDNEGQQPVDNEGRTPFMWAIIGQNEKLVIKMLSNKNKLNQLLSCKDHFKRNCLHLAALGGKLEMCKLLIESNNTLNIETDENGATPEHLAAGQGNSELVLWFGYQRGHLSPPLDGMDRTPFFYACLGGQVSTVEAMLQSLHIDSEHIDNLGRSALHCAVISGSLNCVKTLIESKLYFNTNLADNNNKTPIDIAKEQQMIEILYYLEKNNNN</sequence>
<feature type="repeat" description="ANK" evidence="3">
    <location>
        <begin position="306"/>
        <end position="328"/>
    </location>
</feature>
<evidence type="ECO:0000256" key="2">
    <source>
        <dbReference type="ARBA" id="ARBA00023043"/>
    </source>
</evidence>
<dbReference type="OrthoDB" id="1577640at2759"/>
<feature type="repeat" description="ANK" evidence="3">
    <location>
        <begin position="236"/>
        <end position="257"/>
    </location>
</feature>
<dbReference type="SMART" id="SM00248">
    <property type="entry name" value="ANK"/>
    <property type="match status" value="12"/>
</dbReference>
<dbReference type="PROSITE" id="PS50297">
    <property type="entry name" value="ANK_REP_REGION"/>
    <property type="match status" value="3"/>
</dbReference>
<dbReference type="PROSITE" id="PS50088">
    <property type="entry name" value="ANK_REPEAT"/>
    <property type="match status" value="3"/>
</dbReference>
<evidence type="ECO:0000256" key="1">
    <source>
        <dbReference type="ARBA" id="ARBA00022737"/>
    </source>
</evidence>
<dbReference type="PANTHER" id="PTHR24123">
    <property type="entry name" value="ANKYRIN REPEAT-CONTAINING"/>
    <property type="match status" value="1"/>
</dbReference>
<name>A0A8S9ZVY7_9BILA</name>
<accession>A0A8S9ZVY7</accession>
<dbReference type="PANTHER" id="PTHR24123:SF33">
    <property type="entry name" value="PROTEIN HOS4"/>
    <property type="match status" value="1"/>
</dbReference>
<proteinExistence type="predicted"/>
<dbReference type="SUPFAM" id="SSF48403">
    <property type="entry name" value="Ankyrin repeat"/>
    <property type="match status" value="1"/>
</dbReference>
<evidence type="ECO:0000256" key="3">
    <source>
        <dbReference type="PROSITE-ProRule" id="PRU00023"/>
    </source>
</evidence>
<dbReference type="InterPro" id="IPR002110">
    <property type="entry name" value="Ankyrin_rpt"/>
</dbReference>
<dbReference type="Proteomes" id="UP000605970">
    <property type="component" value="Unassembled WGS sequence"/>
</dbReference>
<comment type="caution">
    <text evidence="4">The sequence shown here is derived from an EMBL/GenBank/DDBJ whole genome shotgun (WGS) entry which is preliminary data.</text>
</comment>
<dbReference type="InterPro" id="IPR036770">
    <property type="entry name" value="Ankyrin_rpt-contain_sf"/>
</dbReference>
<gene>
    <name evidence="4" type="ORF">Mgra_00002588</name>
</gene>
<protein>
    <recommendedName>
        <fullName evidence="6">ANK_REP_REGION domain-containing protein</fullName>
    </recommendedName>
</protein>